<feature type="region of interest" description="Disordered" evidence="1">
    <location>
        <begin position="74"/>
        <end position="98"/>
    </location>
</feature>
<proteinExistence type="predicted"/>
<feature type="compositionally biased region" description="Basic residues" evidence="1">
    <location>
        <begin position="1"/>
        <end position="13"/>
    </location>
</feature>
<feature type="compositionally biased region" description="Polar residues" evidence="1">
    <location>
        <begin position="80"/>
        <end position="98"/>
    </location>
</feature>
<accession>A0A8J9SKP1</accession>
<name>A0A8J9SKP1_PHATR</name>
<feature type="region of interest" description="Disordered" evidence="1">
    <location>
        <begin position="195"/>
        <end position="268"/>
    </location>
</feature>
<feature type="compositionally biased region" description="Polar residues" evidence="1">
    <location>
        <begin position="243"/>
        <end position="259"/>
    </location>
</feature>
<evidence type="ECO:0000256" key="1">
    <source>
        <dbReference type="SAM" id="MobiDB-lite"/>
    </source>
</evidence>
<protein>
    <submittedName>
        <fullName evidence="2">Uncharacterized protein</fullName>
    </submittedName>
</protein>
<gene>
    <name evidence="2" type="ORF">PTTT1_LOCUS19671</name>
</gene>
<dbReference type="Proteomes" id="UP000836788">
    <property type="component" value="Chromosome 17"/>
</dbReference>
<organism evidence="2">
    <name type="scientific">Phaeodactylum tricornutum</name>
    <name type="common">Diatom</name>
    <dbReference type="NCBI Taxonomy" id="2850"/>
    <lineage>
        <taxon>Eukaryota</taxon>
        <taxon>Sar</taxon>
        <taxon>Stramenopiles</taxon>
        <taxon>Ochrophyta</taxon>
        <taxon>Bacillariophyta</taxon>
        <taxon>Bacillariophyceae</taxon>
        <taxon>Bacillariophycidae</taxon>
        <taxon>Naviculales</taxon>
        <taxon>Phaeodactylaceae</taxon>
        <taxon>Phaeodactylum</taxon>
    </lineage>
</organism>
<dbReference type="EMBL" id="OU594958">
    <property type="protein sequence ID" value="CAG9282449.1"/>
    <property type="molecule type" value="Genomic_DNA"/>
</dbReference>
<sequence>MPKLALSRRHQRQRNLLEVPDTSESTFPNTPRKISEESIHHTISVASTSPVASIADDCSNSSCTSSVEFQQAPGDASDYCSDSASNSPPVLETESNLSRQSLKRPIHSVCLVDMMDTHDNDAWNHTPTAIPVSPSFGAKPVAAPEEPVSPLWGHFVELFNAPTRDNADESGEFGIHTPRFCHPQGKLQLVHSNSHYNSSNSTKHSRFMLGSASQGPYPLKRRRKMSGNAGSSLMDEFMLGGPTSFQSRNLKHSSSTQRIQDALQGLQM</sequence>
<dbReference type="AlphaFoldDB" id="A0A8J9SKP1"/>
<reference evidence="2" key="1">
    <citation type="submission" date="2022-02" db="EMBL/GenBank/DDBJ databases">
        <authorList>
            <person name="Giguere J D."/>
        </authorList>
    </citation>
    <scope>NUCLEOTIDE SEQUENCE</scope>
    <source>
        <strain evidence="2">CCAP 1055/1</strain>
    </source>
</reference>
<evidence type="ECO:0000313" key="2">
    <source>
        <dbReference type="EMBL" id="CAG9282449.1"/>
    </source>
</evidence>
<feature type="region of interest" description="Disordered" evidence="1">
    <location>
        <begin position="1"/>
        <end position="38"/>
    </location>
</feature>